<evidence type="ECO:0000256" key="1">
    <source>
        <dbReference type="SAM" id="MobiDB-lite"/>
    </source>
</evidence>
<dbReference type="Proteomes" id="UP000323866">
    <property type="component" value="Unassembled WGS sequence"/>
</dbReference>
<evidence type="ECO:0000313" key="4">
    <source>
        <dbReference type="Proteomes" id="UP000323866"/>
    </source>
</evidence>
<dbReference type="EMBL" id="JBGOGF010000020">
    <property type="protein sequence ID" value="MFA1773816.1"/>
    <property type="molecule type" value="Genomic_DNA"/>
</dbReference>
<protein>
    <submittedName>
        <fullName evidence="3">Protein rep</fullName>
    </submittedName>
</protein>
<evidence type="ECO:0000313" key="3">
    <source>
        <dbReference type="EMBL" id="MFA1773816.1"/>
    </source>
</evidence>
<reference evidence="2 4" key="1">
    <citation type="submission" date="2019-07" db="EMBL/GenBank/DDBJ databases">
        <authorList>
            <person name="Qu J.-H."/>
        </authorList>
    </citation>
    <scope>NUCLEOTIDE SEQUENCE [LARGE SCALE GENOMIC DNA]</scope>
    <source>
        <strain evidence="2 4">MDT1-10-3</strain>
    </source>
</reference>
<dbReference type="RefSeq" id="WP_149096716.1">
    <property type="nucleotide sequence ID" value="NZ_JBGOGF010000020.1"/>
</dbReference>
<evidence type="ECO:0000313" key="5">
    <source>
        <dbReference type="Proteomes" id="UP001570846"/>
    </source>
</evidence>
<name>A0A5M8QSL3_9BACT</name>
<dbReference type="AlphaFoldDB" id="A0A5M8QSL3"/>
<keyword evidence="5" id="KW-1185">Reference proteome</keyword>
<dbReference type="EMBL" id="VKKZ01000003">
    <property type="protein sequence ID" value="KAA6438030.1"/>
    <property type="molecule type" value="Genomic_DNA"/>
</dbReference>
<reference evidence="3 5" key="3">
    <citation type="submission" date="2024-08" db="EMBL/GenBank/DDBJ databases">
        <authorList>
            <person name="Wei W."/>
        </authorList>
    </citation>
    <scope>NUCLEOTIDE SEQUENCE [LARGE SCALE GENOMIC DNA]</scope>
    <source>
        <strain evidence="3 5">XU2</strain>
    </source>
</reference>
<dbReference type="Proteomes" id="UP001570846">
    <property type="component" value="Unassembled WGS sequence"/>
</dbReference>
<sequence length="475" mass="53690">MFQESVALPPGVQDGCVRRSLGKPHSRPNVGRSHSSSQPFIHPEKTSQRESNQVSFAQAEKPLGNIGISAVPLEAEIGEKTALEASELAKSWLNKVYEIRNTVGSFYSVVRPCGHYPRKQGQDVAVVKGKSGSVYYTNLQQCKSRWACPVCSTKIAKHRADEVRNMLTHAVEVHSQVGVMITLTLPHYSSDRLKYLSDHVRGAFRDMTADNKYKGKYKRKKGDSELVTHGLKQKYGVKGYVRALEVKKSLKHGWHPHVHVCFMMDAGADIGAFSKKFISLWAKHIFKRTGKKIVQKVQDWREITEINGISDYTSKWDLARELVQSNGKDDGSGLPVFKLVELFQETGNMQYMKDFLTFAHAMKGVTPVSYSKGFKLACLSTPRDWAEKQVAEQDCEEEETEEKTDAEICEEEDIEQLLMSLAYEIFKEIRRQKQEANLLHIGQFEPERLLQFVQERVPGAVNVAAEGSPPKLRME</sequence>
<gene>
    <name evidence="3" type="ORF">ACD591_21155</name>
    <name evidence="2" type="ORF">FOE74_00805</name>
</gene>
<feature type="region of interest" description="Disordered" evidence="1">
    <location>
        <begin position="1"/>
        <end position="50"/>
    </location>
</feature>
<reference evidence="2 4" key="2">
    <citation type="submission" date="2019-09" db="EMBL/GenBank/DDBJ databases">
        <title>A bacterium isolated from glacier soil.</title>
        <authorList>
            <person name="Liu Q."/>
        </authorList>
    </citation>
    <scope>NUCLEOTIDE SEQUENCE [LARGE SCALE GENOMIC DNA]</scope>
    <source>
        <strain evidence="2 4">MDT1-10-3</strain>
    </source>
</reference>
<organism evidence="2 4">
    <name type="scientific">Rufibacter glacialis</name>
    <dbReference type="NCBI Taxonomy" id="1259555"/>
    <lineage>
        <taxon>Bacteria</taxon>
        <taxon>Pseudomonadati</taxon>
        <taxon>Bacteroidota</taxon>
        <taxon>Cytophagia</taxon>
        <taxon>Cytophagales</taxon>
        <taxon>Hymenobacteraceae</taxon>
        <taxon>Rufibacter</taxon>
    </lineage>
</organism>
<accession>A0A5M8QSL3</accession>
<comment type="caution">
    <text evidence="2">The sequence shown here is derived from an EMBL/GenBank/DDBJ whole genome shotgun (WGS) entry which is preliminary data.</text>
</comment>
<proteinExistence type="predicted"/>
<evidence type="ECO:0000313" key="2">
    <source>
        <dbReference type="EMBL" id="KAA6438030.1"/>
    </source>
</evidence>
<dbReference type="OrthoDB" id="8566616at2"/>